<comment type="similarity">
    <text evidence="2">Belongs to the inositol monophosphatase superfamily.</text>
</comment>
<dbReference type="Gramene" id="KGN59888">
    <property type="protein sequence ID" value="KGN59888"/>
    <property type="gene ID" value="Csa_3G851880"/>
</dbReference>
<keyword evidence="7" id="KW-1185">Reference proteome</keyword>
<keyword evidence="4" id="KW-0378">Hydrolase</keyword>
<dbReference type="EMBL" id="CM002924">
    <property type="protein sequence ID" value="KGN59888.1"/>
    <property type="molecule type" value="Genomic_DNA"/>
</dbReference>
<dbReference type="PANTHER" id="PTHR43200:SF24">
    <property type="entry name" value="PAP-SPECIFIC PHOSPHATASE HAL2-LIKE"/>
    <property type="match status" value="1"/>
</dbReference>
<evidence type="ECO:0000256" key="4">
    <source>
        <dbReference type="ARBA" id="ARBA00022801"/>
    </source>
</evidence>
<dbReference type="Gene3D" id="3.30.540.10">
    <property type="entry name" value="Fructose-1,6-Bisphosphatase, subunit A, domain 1"/>
    <property type="match status" value="1"/>
</dbReference>
<dbReference type="InterPro" id="IPR051090">
    <property type="entry name" value="Inositol_monoP_superfamily"/>
</dbReference>
<evidence type="ECO:0000313" key="6">
    <source>
        <dbReference type="EMBL" id="KGN59888.1"/>
    </source>
</evidence>
<dbReference type="PANTHER" id="PTHR43200">
    <property type="entry name" value="PHOSPHATASE"/>
    <property type="match status" value="1"/>
</dbReference>
<dbReference type="GO" id="GO:0046872">
    <property type="term" value="F:metal ion binding"/>
    <property type="evidence" value="ECO:0007669"/>
    <property type="project" value="UniProtKB-KW"/>
</dbReference>
<sequence length="81" mass="8902">MEDGEYSKELDIAVRVVHLACALCRRVQEGLLENGNAQVKAKDDDSPVTIADQEDTIKSNAVIVGYRLFSSIILCFCNLVS</sequence>
<evidence type="ECO:0000256" key="3">
    <source>
        <dbReference type="ARBA" id="ARBA00022723"/>
    </source>
</evidence>
<reference evidence="6 7" key="2">
    <citation type="journal article" date="2009" name="PLoS ONE">
        <title>An integrated genetic and cytogenetic map of the cucumber genome.</title>
        <authorList>
            <person name="Ren Y."/>
            <person name="Zhang Z."/>
            <person name="Liu J."/>
            <person name="Staub J.E."/>
            <person name="Han Y."/>
            <person name="Cheng Z."/>
            <person name="Li X."/>
            <person name="Lu J."/>
            <person name="Miao H."/>
            <person name="Kang H."/>
            <person name="Xie B."/>
            <person name="Gu X."/>
            <person name="Wang X."/>
            <person name="Du Y."/>
            <person name="Jin W."/>
            <person name="Huang S."/>
        </authorList>
    </citation>
    <scope>NUCLEOTIDE SEQUENCE [LARGE SCALE GENOMIC DNA]</scope>
    <source>
        <strain evidence="7">cv. 9930</strain>
    </source>
</reference>
<evidence type="ECO:0000256" key="2">
    <source>
        <dbReference type="ARBA" id="ARBA00009759"/>
    </source>
</evidence>
<organism evidence="6 7">
    <name type="scientific">Cucumis sativus</name>
    <name type="common">Cucumber</name>
    <dbReference type="NCBI Taxonomy" id="3659"/>
    <lineage>
        <taxon>Eukaryota</taxon>
        <taxon>Viridiplantae</taxon>
        <taxon>Streptophyta</taxon>
        <taxon>Embryophyta</taxon>
        <taxon>Tracheophyta</taxon>
        <taxon>Spermatophyta</taxon>
        <taxon>Magnoliopsida</taxon>
        <taxon>eudicotyledons</taxon>
        <taxon>Gunneridae</taxon>
        <taxon>Pentapetalae</taxon>
        <taxon>rosids</taxon>
        <taxon>fabids</taxon>
        <taxon>Cucurbitales</taxon>
        <taxon>Cucurbitaceae</taxon>
        <taxon>Benincaseae</taxon>
        <taxon>Cucumis</taxon>
    </lineage>
</organism>
<reference evidence="6 7" key="4">
    <citation type="journal article" date="2011" name="BMC Genomics">
        <title>RNA-Seq improves annotation of protein-coding genes in the cucumber genome.</title>
        <authorList>
            <person name="Li Z."/>
            <person name="Zhang Z."/>
            <person name="Yan P."/>
            <person name="Huang S."/>
            <person name="Fei Z."/>
            <person name="Lin K."/>
        </authorList>
    </citation>
    <scope>NUCLEOTIDE SEQUENCE [LARGE SCALE GENOMIC DNA]</scope>
    <source>
        <strain evidence="7">cv. 9930</strain>
    </source>
</reference>
<name>A0A0A0LDM4_CUCSA</name>
<dbReference type="AlphaFoldDB" id="A0A0A0LDM4"/>
<dbReference type="OMA" id="GIMIFTE"/>
<proteinExistence type="inferred from homology"/>
<protein>
    <submittedName>
        <fullName evidence="6">Uncharacterized protein</fullName>
    </submittedName>
</protein>
<reference evidence="6 7" key="3">
    <citation type="journal article" date="2010" name="BMC Genomics">
        <title>Transcriptome sequencing and comparative analysis of cucumber flowers with different sex types.</title>
        <authorList>
            <person name="Guo S."/>
            <person name="Zheng Y."/>
            <person name="Joung J.G."/>
            <person name="Liu S."/>
            <person name="Zhang Z."/>
            <person name="Crasta O.R."/>
            <person name="Sobral B.W."/>
            <person name="Xu Y."/>
            <person name="Huang S."/>
            <person name="Fei Z."/>
        </authorList>
    </citation>
    <scope>NUCLEOTIDE SEQUENCE [LARGE SCALE GENOMIC DNA]</scope>
    <source>
        <strain evidence="7">cv. 9930</strain>
    </source>
</reference>
<keyword evidence="3" id="KW-0479">Metal-binding</keyword>
<evidence type="ECO:0000256" key="5">
    <source>
        <dbReference type="ARBA" id="ARBA00022842"/>
    </source>
</evidence>
<reference evidence="6 7" key="1">
    <citation type="journal article" date="2009" name="Nat. Genet.">
        <title>The genome of the cucumber, Cucumis sativus L.</title>
        <authorList>
            <person name="Huang S."/>
            <person name="Li R."/>
            <person name="Zhang Z."/>
            <person name="Li L."/>
            <person name="Gu X."/>
            <person name="Fan W."/>
            <person name="Lucas W.J."/>
            <person name="Wang X."/>
            <person name="Xie B."/>
            <person name="Ni P."/>
            <person name="Ren Y."/>
            <person name="Zhu H."/>
            <person name="Li J."/>
            <person name="Lin K."/>
            <person name="Jin W."/>
            <person name="Fei Z."/>
            <person name="Li G."/>
            <person name="Staub J."/>
            <person name="Kilian A."/>
            <person name="van der Vossen E.A."/>
            <person name="Wu Y."/>
            <person name="Guo J."/>
            <person name="He J."/>
            <person name="Jia Z."/>
            <person name="Ren Y."/>
            <person name="Tian G."/>
            <person name="Lu Y."/>
            <person name="Ruan J."/>
            <person name="Qian W."/>
            <person name="Wang M."/>
            <person name="Huang Q."/>
            <person name="Li B."/>
            <person name="Xuan Z."/>
            <person name="Cao J."/>
            <person name="Asan"/>
            <person name="Wu Z."/>
            <person name="Zhang J."/>
            <person name="Cai Q."/>
            <person name="Bai Y."/>
            <person name="Zhao B."/>
            <person name="Han Y."/>
            <person name="Li Y."/>
            <person name="Li X."/>
            <person name="Wang S."/>
            <person name="Shi Q."/>
            <person name="Liu S."/>
            <person name="Cho W.K."/>
            <person name="Kim J.Y."/>
            <person name="Xu Y."/>
            <person name="Heller-Uszynska K."/>
            <person name="Miao H."/>
            <person name="Cheng Z."/>
            <person name="Zhang S."/>
            <person name="Wu J."/>
            <person name="Yang Y."/>
            <person name="Kang H."/>
            <person name="Li M."/>
            <person name="Liang H."/>
            <person name="Ren X."/>
            <person name="Shi Z."/>
            <person name="Wen M."/>
            <person name="Jian M."/>
            <person name="Yang H."/>
            <person name="Zhang G."/>
            <person name="Yang Z."/>
            <person name="Chen R."/>
            <person name="Liu S."/>
            <person name="Li J."/>
            <person name="Ma L."/>
            <person name="Liu H."/>
            <person name="Zhou Y."/>
            <person name="Zhao J."/>
            <person name="Fang X."/>
            <person name="Li G."/>
            <person name="Fang L."/>
            <person name="Li Y."/>
            <person name="Liu D."/>
            <person name="Zheng H."/>
            <person name="Zhang Y."/>
            <person name="Qin N."/>
            <person name="Li Z."/>
            <person name="Yang G."/>
            <person name="Yang S."/>
            <person name="Bolund L."/>
            <person name="Kristiansen K."/>
            <person name="Zheng H."/>
            <person name="Li S."/>
            <person name="Zhang X."/>
            <person name="Yang H."/>
            <person name="Wang J."/>
            <person name="Sun R."/>
            <person name="Zhang B."/>
            <person name="Jiang S."/>
            <person name="Wang J."/>
            <person name="Du Y."/>
            <person name="Li S."/>
        </authorList>
    </citation>
    <scope>NUCLEOTIDE SEQUENCE [LARGE SCALE GENOMIC DNA]</scope>
    <source>
        <strain evidence="7">cv. 9930</strain>
    </source>
</reference>
<keyword evidence="5" id="KW-0460">Magnesium</keyword>
<evidence type="ECO:0000313" key="7">
    <source>
        <dbReference type="Proteomes" id="UP000029981"/>
    </source>
</evidence>
<dbReference type="STRING" id="3659.A0A0A0LDM4"/>
<evidence type="ECO:0000256" key="1">
    <source>
        <dbReference type="ARBA" id="ARBA00001946"/>
    </source>
</evidence>
<dbReference type="Proteomes" id="UP000029981">
    <property type="component" value="Chromosome 3"/>
</dbReference>
<gene>
    <name evidence="6" type="ORF">Csa_3G851880</name>
</gene>
<dbReference type="SUPFAM" id="SSF56655">
    <property type="entry name" value="Carbohydrate phosphatase"/>
    <property type="match status" value="1"/>
</dbReference>
<comment type="cofactor">
    <cofactor evidence="1">
        <name>Mg(2+)</name>
        <dbReference type="ChEBI" id="CHEBI:18420"/>
    </cofactor>
</comment>
<dbReference type="GO" id="GO:0016791">
    <property type="term" value="F:phosphatase activity"/>
    <property type="evidence" value="ECO:0007669"/>
    <property type="project" value="UniProtKB-ARBA"/>
</dbReference>
<accession>A0A0A0LDM4</accession>
<dbReference type="eggNOG" id="KOG1528">
    <property type="taxonomic scope" value="Eukaryota"/>
</dbReference>